<keyword evidence="1" id="KW-0472">Membrane</keyword>
<protein>
    <submittedName>
        <fullName evidence="2">Uncharacterized protein</fullName>
    </submittedName>
</protein>
<keyword evidence="1" id="KW-1133">Transmembrane helix</keyword>
<proteinExistence type="predicted"/>
<dbReference type="EMBL" id="CP002271">
    <property type="protein sequence ID" value="ADO68205.1"/>
    <property type="molecule type" value="Genomic_DNA"/>
</dbReference>
<keyword evidence="3" id="KW-1185">Reference proteome</keyword>
<dbReference type="Proteomes" id="UP000001351">
    <property type="component" value="Chromosome"/>
</dbReference>
<organism evidence="2 3">
    <name type="scientific">Stigmatella aurantiaca (strain DW4/3-1)</name>
    <dbReference type="NCBI Taxonomy" id="378806"/>
    <lineage>
        <taxon>Bacteria</taxon>
        <taxon>Pseudomonadati</taxon>
        <taxon>Myxococcota</taxon>
        <taxon>Myxococcia</taxon>
        <taxon>Myxococcales</taxon>
        <taxon>Cystobacterineae</taxon>
        <taxon>Archangiaceae</taxon>
        <taxon>Stigmatella</taxon>
    </lineage>
</organism>
<dbReference type="RefSeq" id="WP_013374134.1">
    <property type="nucleotide sequence ID" value="NC_014623.1"/>
</dbReference>
<evidence type="ECO:0000313" key="2">
    <source>
        <dbReference type="EMBL" id="ADO68205.1"/>
    </source>
</evidence>
<accession>E3FQ95</accession>
<feature type="transmembrane region" description="Helical" evidence="1">
    <location>
        <begin position="31"/>
        <end position="62"/>
    </location>
</feature>
<keyword evidence="1" id="KW-0812">Transmembrane</keyword>
<dbReference type="HOGENOM" id="CLU_2883760_0_0_7"/>
<evidence type="ECO:0000256" key="1">
    <source>
        <dbReference type="SAM" id="Phobius"/>
    </source>
</evidence>
<reference evidence="2 3" key="1">
    <citation type="journal article" date="2011" name="Mol. Biol. Evol.">
        <title>Comparative genomic analysis of fruiting body formation in Myxococcales.</title>
        <authorList>
            <person name="Huntley S."/>
            <person name="Hamann N."/>
            <person name="Wegener-Feldbrugge S."/>
            <person name="Treuner-Lange A."/>
            <person name="Kube M."/>
            <person name="Reinhardt R."/>
            <person name="Klages S."/>
            <person name="Muller R."/>
            <person name="Ronning C.M."/>
            <person name="Nierman W.C."/>
            <person name="Sogaard-Andersen L."/>
        </authorList>
    </citation>
    <scope>NUCLEOTIDE SEQUENCE [LARGE SCALE GENOMIC DNA]</scope>
    <source>
        <strain evidence="2 3">DW4/3-1</strain>
    </source>
</reference>
<gene>
    <name evidence="2" type="ordered locus">STAUR_0396</name>
</gene>
<evidence type="ECO:0000313" key="3">
    <source>
        <dbReference type="Proteomes" id="UP000001351"/>
    </source>
</evidence>
<dbReference type="KEGG" id="sur:STAUR_0396"/>
<name>E3FQ95_STIAD</name>
<dbReference type="STRING" id="378806.STAUR_0396"/>
<dbReference type="AlphaFoldDB" id="E3FQ95"/>
<sequence>MDCLKDLEAQPLTFPDTATARAWVGRHQEELLVGGTIVLIAGVAFVALSGGTGAIVLVPLAAL</sequence>